<organism evidence="2 3">
    <name type="scientific">Aeromonas jandaei</name>
    <dbReference type="NCBI Taxonomy" id="650"/>
    <lineage>
        <taxon>Bacteria</taxon>
        <taxon>Pseudomonadati</taxon>
        <taxon>Pseudomonadota</taxon>
        <taxon>Gammaproteobacteria</taxon>
        <taxon>Aeromonadales</taxon>
        <taxon>Aeromonadaceae</taxon>
        <taxon>Aeromonas</taxon>
    </lineage>
</organism>
<name>A0A7T4AAQ5_AERJA</name>
<dbReference type="SUPFAM" id="SSF53756">
    <property type="entry name" value="UDP-Glycosyltransferase/glycogen phosphorylase"/>
    <property type="match status" value="1"/>
</dbReference>
<dbReference type="GeneID" id="69550116"/>
<dbReference type="PANTHER" id="PTHR12526:SF630">
    <property type="entry name" value="GLYCOSYLTRANSFERASE"/>
    <property type="match status" value="1"/>
</dbReference>
<gene>
    <name evidence="2" type="ORF">I6H43_02490</name>
</gene>
<evidence type="ECO:0000259" key="1">
    <source>
        <dbReference type="Pfam" id="PF00534"/>
    </source>
</evidence>
<accession>A0A7T4AAQ5</accession>
<proteinExistence type="predicted"/>
<dbReference type="Proteomes" id="UP000595481">
    <property type="component" value="Chromosome"/>
</dbReference>
<dbReference type="Pfam" id="PF00534">
    <property type="entry name" value="Glycos_transf_1"/>
    <property type="match status" value="1"/>
</dbReference>
<dbReference type="EMBL" id="CP066092">
    <property type="protein sequence ID" value="QQB20430.1"/>
    <property type="molecule type" value="Genomic_DNA"/>
</dbReference>
<sequence>MESIIVFGSGGLFKSFQKYIYDVYNVSFFLDNDYSKHGLYINGSIIVKPDASLCLVHEKIIVASFFFDEIKQQLINLGVCTTRISNIADETQLLAMAFSDIKDNANTSRVNSELKSIVSSTKRDILFIVNSMVMGGSELSLLNTLKTIDYSKNRVILVIINGGGTLTTRIPDDVVTIEIYKTPNECAMQQCLFRYLPANVLYNTYINRCFDIVVSYTIGSSAKLACAIPAHKKIAWIHSDFSVSHPTKSNFISIEDEVNCYNEFTEIVFVSNSALNGFNLLFKGVDVKKTVMGNIFDVKDVVSKSALLDVNDHMLRHSKKKYEIKFIFVGRLSKEKGIIRLLNAFESALKVNDNLQLIIVGHGNLFLTVQSIILDRGIDNNVVLIGECDNPYPYMRSADILILPSYYEGQPLVIGEAFILGLPIIATGSKACREMLRDGEFGLVVENNERGIFNGICQAMSQEDFIPTYTKKSQLGLFSLKTKLEDDFFS</sequence>
<evidence type="ECO:0000313" key="2">
    <source>
        <dbReference type="EMBL" id="QQB20430.1"/>
    </source>
</evidence>
<dbReference type="Gene3D" id="3.40.50.720">
    <property type="entry name" value="NAD(P)-binding Rossmann-like Domain"/>
    <property type="match status" value="1"/>
</dbReference>
<keyword evidence="3" id="KW-1185">Reference proteome</keyword>
<feature type="domain" description="Glycosyl transferase family 1" evidence="1">
    <location>
        <begin position="317"/>
        <end position="451"/>
    </location>
</feature>
<dbReference type="CDD" id="cd03811">
    <property type="entry name" value="GT4_GT28_WabH-like"/>
    <property type="match status" value="1"/>
</dbReference>
<evidence type="ECO:0000313" key="3">
    <source>
        <dbReference type="Proteomes" id="UP000595481"/>
    </source>
</evidence>
<dbReference type="InterPro" id="IPR001296">
    <property type="entry name" value="Glyco_trans_1"/>
</dbReference>
<dbReference type="PANTHER" id="PTHR12526">
    <property type="entry name" value="GLYCOSYLTRANSFERASE"/>
    <property type="match status" value="1"/>
</dbReference>
<dbReference type="RefSeq" id="WP_082035538.1">
    <property type="nucleotide sequence ID" value="NZ_CAWMFX010000057.1"/>
</dbReference>
<dbReference type="Gene3D" id="3.40.50.2000">
    <property type="entry name" value="Glycogen Phosphorylase B"/>
    <property type="match status" value="2"/>
</dbReference>
<protein>
    <submittedName>
        <fullName evidence="2">Glycosyltransferase</fullName>
    </submittedName>
</protein>
<reference evidence="2 3" key="1">
    <citation type="submission" date="2020-12" db="EMBL/GenBank/DDBJ databases">
        <title>FDA dAtabase for Regulatory Grade micrObial Sequences (FDA-ARGOS): Supporting development and validation of Infectious Disease Dx tests.</title>
        <authorList>
            <person name="Sproer C."/>
            <person name="Gronow S."/>
            <person name="Severitt S."/>
            <person name="Schroder I."/>
            <person name="Tallon L."/>
            <person name="Sadzewicz L."/>
            <person name="Zhao X."/>
            <person name="Boylan J."/>
            <person name="Ott S."/>
            <person name="Bowen H."/>
            <person name="Vavikolanu K."/>
            <person name="Mehta A."/>
            <person name="Aluvathingal J."/>
            <person name="Nadendla S."/>
            <person name="Lowell S."/>
            <person name="Myers T."/>
            <person name="Yan Y."/>
            <person name="Sichtig H."/>
        </authorList>
    </citation>
    <scope>NUCLEOTIDE SEQUENCE [LARGE SCALE GENOMIC DNA]</scope>
    <source>
        <strain evidence="2 3">FDAARGOS_986</strain>
    </source>
</reference>